<organism evidence="1 2">
    <name type="scientific">Meloidogyne enterolobii</name>
    <name type="common">Root-knot nematode worm</name>
    <name type="synonym">Meloidogyne mayaguensis</name>
    <dbReference type="NCBI Taxonomy" id="390850"/>
    <lineage>
        <taxon>Eukaryota</taxon>
        <taxon>Metazoa</taxon>
        <taxon>Ecdysozoa</taxon>
        <taxon>Nematoda</taxon>
        <taxon>Chromadorea</taxon>
        <taxon>Rhabditida</taxon>
        <taxon>Tylenchina</taxon>
        <taxon>Tylenchomorpha</taxon>
        <taxon>Tylenchoidea</taxon>
        <taxon>Meloidogynidae</taxon>
        <taxon>Meloidogyninae</taxon>
        <taxon>Meloidogyne</taxon>
    </lineage>
</organism>
<evidence type="ECO:0000313" key="2">
    <source>
        <dbReference type="Proteomes" id="UP001497535"/>
    </source>
</evidence>
<protein>
    <submittedName>
        <fullName evidence="1">Uncharacterized protein</fullName>
    </submittedName>
</protein>
<reference evidence="1" key="1">
    <citation type="submission" date="2023-11" db="EMBL/GenBank/DDBJ databases">
        <authorList>
            <person name="Poullet M."/>
        </authorList>
    </citation>
    <scope>NUCLEOTIDE SEQUENCE</scope>
    <source>
        <strain evidence="1">E1834</strain>
    </source>
</reference>
<name>A0ACB1A2Z3_MELEN</name>
<accession>A0ACB1A2Z3</accession>
<keyword evidence="2" id="KW-1185">Reference proteome</keyword>
<proteinExistence type="predicted"/>
<comment type="caution">
    <text evidence="1">The sequence shown here is derived from an EMBL/GenBank/DDBJ whole genome shotgun (WGS) entry which is preliminary data.</text>
</comment>
<sequence>MLKLLVFSSFIQQVAAGGGEATILAIGVPLIFLLAGVIIFLLCCLDVEQPSSTINPPKIELDEEKQIGNVQIYDQEINEETENNLLNDEEQNNEENNNEENNTEEVPPPIVDKKDVKAIFEEKLFLTRRSSEICLTCCEKIKRSPSDSNIFANSYTSGTLLDDGQIQNSSYYAKATNPKKVTLPIGTFPMLACALDKTDETTKETIYRGEVHTISVSRTAIPMASDYKFMPGVPIPVQYSTMRAMLYVERFCESRGIQMMPDNKTKFVFDFLPPNVNRDGESGGIAIIIAIMSRILNLQPMKGTLNLFRF</sequence>
<dbReference type="EMBL" id="CAVMJV010000057">
    <property type="protein sequence ID" value="CAK5085569.1"/>
    <property type="molecule type" value="Genomic_DNA"/>
</dbReference>
<gene>
    <name evidence="1" type="ORF">MENTE1834_LOCUS33028</name>
</gene>
<evidence type="ECO:0000313" key="1">
    <source>
        <dbReference type="EMBL" id="CAK5085569.1"/>
    </source>
</evidence>
<dbReference type="Proteomes" id="UP001497535">
    <property type="component" value="Unassembled WGS sequence"/>
</dbReference>